<accession>A0A927WHD2</accession>
<dbReference type="EMBL" id="SVCA01000003">
    <property type="protein sequence ID" value="MBE6084786.1"/>
    <property type="molecule type" value="Genomic_DNA"/>
</dbReference>
<organism evidence="1 2">
    <name type="scientific">Selenomonas ruminantium</name>
    <dbReference type="NCBI Taxonomy" id="971"/>
    <lineage>
        <taxon>Bacteria</taxon>
        <taxon>Bacillati</taxon>
        <taxon>Bacillota</taxon>
        <taxon>Negativicutes</taxon>
        <taxon>Selenomonadales</taxon>
        <taxon>Selenomonadaceae</taxon>
        <taxon>Selenomonas</taxon>
    </lineage>
</organism>
<reference evidence="1" key="1">
    <citation type="submission" date="2019-04" db="EMBL/GenBank/DDBJ databases">
        <title>Evolution of Biomass-Degrading Anaerobic Consortia Revealed by Metagenomics.</title>
        <authorList>
            <person name="Peng X."/>
        </authorList>
    </citation>
    <scope>NUCLEOTIDE SEQUENCE</scope>
    <source>
        <strain evidence="1">SIG242</strain>
    </source>
</reference>
<protein>
    <submittedName>
        <fullName evidence="1">Uncharacterized protein</fullName>
    </submittedName>
</protein>
<dbReference type="Proteomes" id="UP000772151">
    <property type="component" value="Unassembled WGS sequence"/>
</dbReference>
<name>A0A927WHD2_SELRU</name>
<evidence type="ECO:0000313" key="2">
    <source>
        <dbReference type="Proteomes" id="UP000772151"/>
    </source>
</evidence>
<dbReference type="RefSeq" id="WP_303668846.1">
    <property type="nucleotide sequence ID" value="NZ_SVCA01000003.1"/>
</dbReference>
<sequence>MKKELPHFKIGSAYGGTQEWCPTYWMNIGGCAAITACDCSIYFELYKNLHGLYPYDINAITQADYVDFAYVMEPYLKPRESGIDRLDIYIDGFSQFFSNHSAPDITLEPWEGTNNLEATKDIIIQQIDNGWPIPCLTLLHQHPAMEDYVWHWYIINGYEQFDSTLVVKTVTYGTWRWFDLATLWDTGKSPKGGLILFS</sequence>
<comment type="caution">
    <text evidence="1">The sequence shown here is derived from an EMBL/GenBank/DDBJ whole genome shotgun (WGS) entry which is preliminary data.</text>
</comment>
<proteinExistence type="predicted"/>
<gene>
    <name evidence="1" type="ORF">E7203_04855</name>
</gene>
<dbReference type="AlphaFoldDB" id="A0A927WHD2"/>
<evidence type="ECO:0000313" key="1">
    <source>
        <dbReference type="EMBL" id="MBE6084786.1"/>
    </source>
</evidence>